<evidence type="ECO:0000313" key="2">
    <source>
        <dbReference type="EMBL" id="QDZ09086.1"/>
    </source>
</evidence>
<dbReference type="InterPro" id="IPR013424">
    <property type="entry name" value="Ice-binding_C"/>
</dbReference>
<evidence type="ECO:0000313" key="3">
    <source>
        <dbReference type="Proteomes" id="UP000315673"/>
    </source>
</evidence>
<dbReference type="Pfam" id="PF07589">
    <property type="entry name" value="PEP-CTERM"/>
    <property type="match status" value="1"/>
</dbReference>
<dbReference type="OrthoDB" id="8198236at2"/>
<keyword evidence="3" id="KW-1185">Reference proteome</keyword>
<dbReference type="NCBIfam" id="NF038122">
    <property type="entry name" value="metallo_LGF"/>
    <property type="match status" value="1"/>
</dbReference>
<dbReference type="Proteomes" id="UP000315673">
    <property type="component" value="Chromosome"/>
</dbReference>
<dbReference type="NCBIfam" id="TIGR02595">
    <property type="entry name" value="PEP_CTERM"/>
    <property type="match status" value="1"/>
</dbReference>
<dbReference type="EMBL" id="CP042306">
    <property type="protein sequence ID" value="QDZ09086.1"/>
    <property type="molecule type" value="Genomic_DNA"/>
</dbReference>
<feature type="domain" description="Ice-binding protein C-terminal" evidence="1">
    <location>
        <begin position="126"/>
        <end position="151"/>
    </location>
</feature>
<organism evidence="2 3">
    <name type="scientific">Sphingomonas panacisoli</name>
    <dbReference type="NCBI Taxonomy" id="1813879"/>
    <lineage>
        <taxon>Bacteria</taxon>
        <taxon>Pseudomonadati</taxon>
        <taxon>Pseudomonadota</taxon>
        <taxon>Alphaproteobacteria</taxon>
        <taxon>Sphingomonadales</taxon>
        <taxon>Sphingomonadaceae</taxon>
        <taxon>Sphingomonas</taxon>
    </lineage>
</organism>
<dbReference type="NCBIfam" id="NF035944">
    <property type="entry name" value="PEPxxWA-CTERM"/>
    <property type="match status" value="1"/>
</dbReference>
<proteinExistence type="predicted"/>
<protein>
    <submittedName>
        <fullName evidence="2">PEP-CTERM sorting domain-containing protein</fullName>
    </submittedName>
</protein>
<accession>A0A5B8LLZ2</accession>
<gene>
    <name evidence="2" type="ORF">FPZ24_06930</name>
</gene>
<reference evidence="2 3" key="1">
    <citation type="submission" date="2019-07" db="EMBL/GenBank/DDBJ databases">
        <title>Full genome sequence of Sphingomonas sp. 4R-6-7(HKS19).</title>
        <authorList>
            <person name="Im W.-T."/>
        </authorList>
    </citation>
    <scope>NUCLEOTIDE SEQUENCE [LARGE SCALE GENOMIC DNA]</scope>
    <source>
        <strain evidence="2 3">HKS19</strain>
    </source>
</reference>
<sequence length="161" mass="17201">MFRYSNDPHNQVPGNGPVLDLSIGTASYFSTDGGLTQWGGNALFATGSYNGDGDQASHWKDASGVNACGPQLGIMDPTFCYAQRGEVTALDLAAFDAIGWNIAVNSRGSNYLMNTAQIYRQFATTPVPEPTTWAMMIVGFGLMGGAMRRSRKVASTRVSFA</sequence>
<name>A0A5B8LLZ2_9SPHN</name>
<dbReference type="AlphaFoldDB" id="A0A5B8LLZ2"/>
<evidence type="ECO:0000259" key="1">
    <source>
        <dbReference type="Pfam" id="PF07589"/>
    </source>
</evidence>
<dbReference type="KEGG" id="spai:FPZ24_06930"/>